<dbReference type="EMBL" id="JAHBCL010000003">
    <property type="protein sequence ID" value="MBS7525525.1"/>
    <property type="molecule type" value="Genomic_DNA"/>
</dbReference>
<protein>
    <submittedName>
        <fullName evidence="1">Nucleoid-associated protein</fullName>
    </submittedName>
</protein>
<evidence type="ECO:0000313" key="2">
    <source>
        <dbReference type="Proteomes" id="UP000746471"/>
    </source>
</evidence>
<evidence type="ECO:0000313" key="1">
    <source>
        <dbReference type="EMBL" id="MBS7525525.1"/>
    </source>
</evidence>
<sequence length="324" mass="36614">MIQIMEAYLHILDAQLLASERPVAVDHDIADYFESHFMKLYEGIDTVHMPVDSESKLFHHLEASKETGDFSAFTRVLADAFFDLMKQSDGIKPGVLAFVLYEAFETTYFGFLKLNFKTAYFHSVSMESDAVSHQLALKHTTLPGKQQRIEEAFIVDLDHLTLYLKDREVVVNGKKSKYITEHILGLTPQISAKKALDIIAKAAKGEEAPIQAAVNKAKINQYVREQIETGSPIRISDIAETCYESETERRQYENEVRMKGVDSDVVTIHETQQVKLKGAQKIKTEAGVEIIMPEFYLTNPDNFEIVEELDGSVTIKLKHIGAII</sequence>
<dbReference type="RefSeq" id="WP_213235314.1">
    <property type="nucleotide sequence ID" value="NZ_JAHBCL010000003.1"/>
</dbReference>
<reference evidence="1 2" key="1">
    <citation type="submission" date="2021-05" db="EMBL/GenBank/DDBJ databases">
        <title>Fusibacter ferrireducens sp. nov., an anaerobic, sulfur- and Fe-reducing bacterium isolated from the mangrove sediment.</title>
        <authorList>
            <person name="Qiu D."/>
        </authorList>
    </citation>
    <scope>NUCLEOTIDE SEQUENCE [LARGE SCALE GENOMIC DNA]</scope>
    <source>
        <strain evidence="1 2">DSM 12116</strain>
    </source>
</reference>
<dbReference type="Pfam" id="PF04245">
    <property type="entry name" value="NA37"/>
    <property type="match status" value="1"/>
</dbReference>
<gene>
    <name evidence="1" type="ORF">KHM83_02395</name>
</gene>
<keyword evidence="2" id="KW-1185">Reference proteome</keyword>
<dbReference type="InterPro" id="IPR007358">
    <property type="entry name" value="Nucleoid_associated_NdpA"/>
</dbReference>
<organism evidence="1 2">
    <name type="scientific">Fusibacter paucivorans</name>
    <dbReference type="NCBI Taxonomy" id="76009"/>
    <lineage>
        <taxon>Bacteria</taxon>
        <taxon>Bacillati</taxon>
        <taxon>Bacillota</taxon>
        <taxon>Clostridia</taxon>
        <taxon>Eubacteriales</taxon>
        <taxon>Eubacteriales Family XII. Incertae Sedis</taxon>
        <taxon>Fusibacter</taxon>
    </lineage>
</organism>
<proteinExistence type="predicted"/>
<comment type="caution">
    <text evidence="1">The sequence shown here is derived from an EMBL/GenBank/DDBJ whole genome shotgun (WGS) entry which is preliminary data.</text>
</comment>
<dbReference type="Proteomes" id="UP000746471">
    <property type="component" value="Unassembled WGS sequence"/>
</dbReference>
<accession>A0ABS5PK41</accession>
<name>A0ABS5PK41_9FIRM</name>